<feature type="domain" description="Glycosyl hydrolase family 32 N-terminal" evidence="7">
    <location>
        <begin position="28"/>
        <end position="333"/>
    </location>
</feature>
<dbReference type="InterPro" id="IPR013320">
    <property type="entry name" value="ConA-like_dom_sf"/>
</dbReference>
<dbReference type="InterPro" id="IPR013148">
    <property type="entry name" value="Glyco_hydro_32_N"/>
</dbReference>
<dbReference type="SUPFAM" id="SSF75005">
    <property type="entry name" value="Arabinanase/levansucrase/invertase"/>
    <property type="match status" value="1"/>
</dbReference>
<organism evidence="9 10">
    <name type="scientific">Microbacterium testaceum</name>
    <name type="common">Aureobacterium testaceum</name>
    <name type="synonym">Brevibacterium testaceum</name>
    <dbReference type="NCBI Taxonomy" id="2033"/>
    <lineage>
        <taxon>Bacteria</taxon>
        <taxon>Bacillati</taxon>
        <taxon>Actinomycetota</taxon>
        <taxon>Actinomycetes</taxon>
        <taxon>Micrococcales</taxon>
        <taxon>Microbacteriaceae</taxon>
        <taxon>Microbacterium</taxon>
    </lineage>
</organism>
<dbReference type="EC" id="3.2.1.26" evidence="2"/>
<keyword evidence="3 5" id="KW-0378">Hydrolase</keyword>
<evidence type="ECO:0000313" key="9">
    <source>
        <dbReference type="EMBL" id="KTS11391.1"/>
    </source>
</evidence>
<protein>
    <recommendedName>
        <fullName evidence="2">beta-fructofuranosidase</fullName>
        <ecNumber evidence="2">3.2.1.26</ecNumber>
    </recommendedName>
</protein>
<comment type="similarity">
    <text evidence="1 5">Belongs to the glycosyl hydrolase 32 family.</text>
</comment>
<comment type="caution">
    <text evidence="9">The sequence shown here is derived from an EMBL/GenBank/DDBJ whole genome shotgun (WGS) entry which is preliminary data.</text>
</comment>
<dbReference type="PANTHER" id="PTHR43101:SF1">
    <property type="entry name" value="BETA-FRUCTOSIDASE"/>
    <property type="match status" value="1"/>
</dbReference>
<accession>A0A147F7D5</accession>
<proteinExistence type="inferred from homology"/>
<dbReference type="InterPro" id="IPR051214">
    <property type="entry name" value="GH32_Enzymes"/>
</dbReference>
<dbReference type="RefSeq" id="WP_058614297.1">
    <property type="nucleotide sequence ID" value="NZ_LDRV01000063.1"/>
</dbReference>
<evidence type="ECO:0000256" key="1">
    <source>
        <dbReference type="ARBA" id="ARBA00009902"/>
    </source>
</evidence>
<dbReference type="EMBL" id="LDRV01000063">
    <property type="protein sequence ID" value="KTS11391.1"/>
    <property type="molecule type" value="Genomic_DNA"/>
</dbReference>
<dbReference type="GO" id="GO:0005975">
    <property type="term" value="P:carbohydrate metabolic process"/>
    <property type="evidence" value="ECO:0007669"/>
    <property type="project" value="InterPro"/>
</dbReference>
<dbReference type="AlphaFoldDB" id="A0A147F7D5"/>
<evidence type="ECO:0000256" key="2">
    <source>
        <dbReference type="ARBA" id="ARBA00012758"/>
    </source>
</evidence>
<dbReference type="PATRIC" id="fig|2033.7.peg.2833"/>
<dbReference type="SMART" id="SM00640">
    <property type="entry name" value="Glyco_32"/>
    <property type="match status" value="1"/>
</dbReference>
<reference evidence="9 10" key="1">
    <citation type="journal article" date="2016" name="Front. Microbiol.">
        <title>Genomic Resource of Rice Seed Associated Bacteria.</title>
        <authorList>
            <person name="Midha S."/>
            <person name="Bansal K."/>
            <person name="Sharma S."/>
            <person name="Kumar N."/>
            <person name="Patil P.P."/>
            <person name="Chaudhry V."/>
            <person name="Patil P.B."/>
        </authorList>
    </citation>
    <scope>NUCLEOTIDE SEQUENCE [LARGE SCALE GENOMIC DNA]</scope>
    <source>
        <strain evidence="9 10">RSA3</strain>
    </source>
</reference>
<dbReference type="InterPro" id="IPR001362">
    <property type="entry name" value="Glyco_hydro_32"/>
</dbReference>
<keyword evidence="4 5" id="KW-0326">Glycosidase</keyword>
<evidence type="ECO:0000256" key="6">
    <source>
        <dbReference type="SAM" id="MobiDB-lite"/>
    </source>
</evidence>
<name>A0A147F7D5_MICTE</name>
<dbReference type="PANTHER" id="PTHR43101">
    <property type="entry name" value="BETA-FRUCTOSIDASE"/>
    <property type="match status" value="1"/>
</dbReference>
<dbReference type="Proteomes" id="UP000072189">
    <property type="component" value="Unassembled WGS sequence"/>
</dbReference>
<dbReference type="Gene3D" id="2.60.120.560">
    <property type="entry name" value="Exo-inulinase, domain 1"/>
    <property type="match status" value="1"/>
</dbReference>
<feature type="domain" description="Glycosyl hydrolase family 32 C-terminal" evidence="8">
    <location>
        <begin position="336"/>
        <end position="484"/>
    </location>
</feature>
<dbReference type="InterPro" id="IPR013189">
    <property type="entry name" value="Glyco_hydro_32_C"/>
</dbReference>
<dbReference type="Pfam" id="PF00251">
    <property type="entry name" value="Glyco_hydro_32N"/>
    <property type="match status" value="1"/>
</dbReference>
<evidence type="ECO:0000313" key="10">
    <source>
        <dbReference type="Proteomes" id="UP000072189"/>
    </source>
</evidence>
<evidence type="ECO:0000259" key="8">
    <source>
        <dbReference type="Pfam" id="PF08244"/>
    </source>
</evidence>
<sequence>MTMTSCPALVSAELLALAAEDPHRPVFHFTAPAGWLNDPNGLTQRGGEYHLFYQFNPDAPVHHRIQWGHAVSTDLVTWRDVPVALTPTEGPDVDGCWSGVLVYDGDVPTIVYSGRHGDRELPCIATGSDDLLVWTKDAGNPVIAAPPEGLEVTAFRDHSVWREGDVWRQLIGSGIRGQGGTAFLYESLDLRSWTYLGPLLVGDGAGSDPAAPDWTGTMWECVDLFALGDADSAHRDILVFSAWNEGITHHPLYWSGRYEGERFTPAALHRLDLGGRYFYAPQSFLDESGRRVMFGWLQEGRSDAAAVAAGWSGVMSLPRLVTPAPDGSLHQRPAPEVDALRAAEVADRALTLGAEETEVARGDELDIEARLTIPEGGVVAIVVRASDDDAERTVLRLRRTGDRAELSLDRSRSSLNGDVDVTPRSGEVPVDAEGAVEVRVLVDHSAVEVFAGGVPLTTRVYPTRADALGIRLSGEGVAVHLRAWSMRSVARGAEGAE</sequence>
<evidence type="ECO:0000256" key="3">
    <source>
        <dbReference type="ARBA" id="ARBA00022801"/>
    </source>
</evidence>
<dbReference type="GO" id="GO:0004564">
    <property type="term" value="F:beta-fructofuranosidase activity"/>
    <property type="evidence" value="ECO:0007669"/>
    <property type="project" value="UniProtKB-EC"/>
</dbReference>
<dbReference type="InterPro" id="IPR023296">
    <property type="entry name" value="Glyco_hydro_beta-prop_sf"/>
</dbReference>
<dbReference type="Gene3D" id="2.115.10.20">
    <property type="entry name" value="Glycosyl hydrolase domain, family 43"/>
    <property type="match status" value="1"/>
</dbReference>
<evidence type="ECO:0000256" key="5">
    <source>
        <dbReference type="RuleBase" id="RU362110"/>
    </source>
</evidence>
<gene>
    <name evidence="9" type="ORF">RSA3_10410</name>
</gene>
<dbReference type="CDD" id="cd08996">
    <property type="entry name" value="GH32_FFase"/>
    <property type="match status" value="1"/>
</dbReference>
<evidence type="ECO:0000256" key="4">
    <source>
        <dbReference type="ARBA" id="ARBA00023295"/>
    </source>
</evidence>
<evidence type="ECO:0000259" key="7">
    <source>
        <dbReference type="Pfam" id="PF00251"/>
    </source>
</evidence>
<dbReference type="Pfam" id="PF08244">
    <property type="entry name" value="Glyco_hydro_32C"/>
    <property type="match status" value="1"/>
</dbReference>
<dbReference type="SUPFAM" id="SSF49899">
    <property type="entry name" value="Concanavalin A-like lectins/glucanases"/>
    <property type="match status" value="1"/>
</dbReference>
<feature type="region of interest" description="Disordered" evidence="6">
    <location>
        <begin position="406"/>
        <end position="427"/>
    </location>
</feature>